<reference evidence="1" key="1">
    <citation type="submission" date="2021-02" db="EMBL/GenBank/DDBJ databases">
        <authorList>
            <person name="Nowell W R."/>
        </authorList>
    </citation>
    <scope>NUCLEOTIDE SEQUENCE</scope>
</reference>
<feature type="non-terminal residue" evidence="1">
    <location>
        <position position="1"/>
    </location>
</feature>
<organism evidence="1 2">
    <name type="scientific">Rotaria sordida</name>
    <dbReference type="NCBI Taxonomy" id="392033"/>
    <lineage>
        <taxon>Eukaryota</taxon>
        <taxon>Metazoa</taxon>
        <taxon>Spiralia</taxon>
        <taxon>Gnathifera</taxon>
        <taxon>Rotifera</taxon>
        <taxon>Eurotatoria</taxon>
        <taxon>Bdelloidea</taxon>
        <taxon>Philodinida</taxon>
        <taxon>Philodinidae</taxon>
        <taxon>Rotaria</taxon>
    </lineage>
</organism>
<proteinExistence type="predicted"/>
<protein>
    <submittedName>
        <fullName evidence="1">Uncharacterized protein</fullName>
    </submittedName>
</protein>
<dbReference type="EMBL" id="CAJOBE010064351">
    <property type="protein sequence ID" value="CAF4396369.1"/>
    <property type="molecule type" value="Genomic_DNA"/>
</dbReference>
<name>A0A820P4W3_9BILA</name>
<comment type="caution">
    <text evidence="1">The sequence shown here is derived from an EMBL/GenBank/DDBJ whole genome shotgun (WGS) entry which is preliminary data.</text>
</comment>
<dbReference type="Proteomes" id="UP000663874">
    <property type="component" value="Unassembled WGS sequence"/>
</dbReference>
<evidence type="ECO:0000313" key="2">
    <source>
        <dbReference type="Proteomes" id="UP000663874"/>
    </source>
</evidence>
<accession>A0A820P4W3</accession>
<dbReference type="AlphaFoldDB" id="A0A820P4W3"/>
<gene>
    <name evidence="1" type="ORF">FNK824_LOCUS43800</name>
</gene>
<evidence type="ECO:0000313" key="1">
    <source>
        <dbReference type="EMBL" id="CAF4396369.1"/>
    </source>
</evidence>
<sequence length="30" mass="3134">QTTSYNTDAMSGFALALQALLGAVYRCPLG</sequence>